<feature type="domain" description="Tryptophan synthase beta chain-like PALP" evidence="5">
    <location>
        <begin position="103"/>
        <end position="390"/>
    </location>
</feature>
<dbReference type="SUPFAM" id="SSF53686">
    <property type="entry name" value="Tryptophan synthase beta subunit-like PLP-dependent enzymes"/>
    <property type="match status" value="1"/>
</dbReference>
<dbReference type="AlphaFoldDB" id="A0A0W8FQF9"/>
<proteinExistence type="predicted"/>
<reference evidence="6" key="1">
    <citation type="journal article" date="2015" name="Proc. Natl. Acad. Sci. U.S.A.">
        <title>Networks of energetic and metabolic interactions define dynamics in microbial communities.</title>
        <authorList>
            <person name="Embree M."/>
            <person name="Liu J.K."/>
            <person name="Al-Bassam M.M."/>
            <person name="Zengler K."/>
        </authorList>
    </citation>
    <scope>NUCLEOTIDE SEQUENCE</scope>
</reference>
<dbReference type="InterPro" id="IPR022401">
    <property type="entry name" value="Cysteate_synthase"/>
</dbReference>
<protein>
    <submittedName>
        <fullName evidence="6">Cysteate synthase</fullName>
    </submittedName>
</protein>
<dbReference type="PANTHER" id="PTHR48078">
    <property type="entry name" value="THREONINE DEHYDRATASE, MITOCHONDRIAL-RELATED"/>
    <property type="match status" value="1"/>
</dbReference>
<dbReference type="GO" id="GO:0004794">
    <property type="term" value="F:threonine deaminase activity"/>
    <property type="evidence" value="ECO:0007669"/>
    <property type="project" value="TreeGrafter"/>
</dbReference>
<dbReference type="GO" id="GO:0006567">
    <property type="term" value="P:L-threonine catabolic process"/>
    <property type="evidence" value="ECO:0007669"/>
    <property type="project" value="TreeGrafter"/>
</dbReference>
<comment type="caution">
    <text evidence="6">The sequence shown here is derived from an EMBL/GenBank/DDBJ whole genome shotgun (WGS) entry which is preliminary data.</text>
</comment>
<sequence>MTTRQIPRYTLRCRQCGKELSDDGLVLTHAGCDPPALLQTIYAAEKPESIGDLTGIFRYGNWLPLRRTFPQSSAAVTYRSEKLACRLGLDNLFITFNGYWPERNAFMRTCSFKELEAYAVCARLPDHFRDVLVIASAGNTARAFIHVCSAYRIRALIVVPEWSLPMLWQEREHNNCVRVVAVGGGSDYADAISLAESICGMDGFVAEGGALNVARRDGLGTTVLSCTTQAGRIPDEYFQAVGSGTGAIAAWETSVRLSQNNVFSGGPMRLHVSQNLPFAPIYESWAHRSRRLVSVDSSSGFACARPYADVLFNRRPPYSIAGGVYDALCATNGHAYGITSKEAIAAAYLFEETEGIDIDPAAAVAVACLVNCAAEGKVRRNAFVMLNITGGGLNRLKQDAVLQTAKPLTVIDPSEFKNFCSSLVRDGLWP</sequence>
<evidence type="ECO:0000256" key="4">
    <source>
        <dbReference type="ARBA" id="ARBA00023239"/>
    </source>
</evidence>
<dbReference type="PANTHER" id="PTHR48078:SF6">
    <property type="entry name" value="L-THREONINE DEHYDRATASE CATABOLIC TDCB"/>
    <property type="match status" value="1"/>
</dbReference>
<keyword evidence="4" id="KW-0456">Lyase</keyword>
<dbReference type="EMBL" id="LNQE01000926">
    <property type="protein sequence ID" value="KUG23009.1"/>
    <property type="molecule type" value="Genomic_DNA"/>
</dbReference>
<dbReference type="GO" id="GO:0016765">
    <property type="term" value="F:transferase activity, transferring alkyl or aryl (other than methyl) groups"/>
    <property type="evidence" value="ECO:0007669"/>
    <property type="project" value="InterPro"/>
</dbReference>
<evidence type="ECO:0000259" key="5">
    <source>
        <dbReference type="Pfam" id="PF00291"/>
    </source>
</evidence>
<comment type="cofactor">
    <cofactor evidence="1">
        <name>pyridoxal 5'-phosphate</name>
        <dbReference type="ChEBI" id="CHEBI:597326"/>
    </cofactor>
</comment>
<keyword evidence="2" id="KW-0174">Coenzyme M biosynthesis</keyword>
<evidence type="ECO:0000313" key="6">
    <source>
        <dbReference type="EMBL" id="KUG23009.1"/>
    </source>
</evidence>
<dbReference type="GO" id="GO:0009097">
    <property type="term" value="P:isoleucine biosynthetic process"/>
    <property type="evidence" value="ECO:0007669"/>
    <property type="project" value="TreeGrafter"/>
</dbReference>
<dbReference type="InterPro" id="IPR036052">
    <property type="entry name" value="TrpB-like_PALP_sf"/>
</dbReference>
<evidence type="ECO:0000256" key="1">
    <source>
        <dbReference type="ARBA" id="ARBA00001933"/>
    </source>
</evidence>
<dbReference type="GO" id="GO:0019295">
    <property type="term" value="P:coenzyme M biosynthetic process"/>
    <property type="evidence" value="ECO:0007669"/>
    <property type="project" value="UniProtKB-KW"/>
</dbReference>
<evidence type="ECO:0000256" key="2">
    <source>
        <dbReference type="ARBA" id="ARBA00022545"/>
    </source>
</evidence>
<name>A0A0W8FQF9_9ZZZZ</name>
<dbReference type="NCBIfam" id="TIGR03844">
    <property type="entry name" value="cysteate_syn"/>
    <property type="match status" value="1"/>
</dbReference>
<dbReference type="Gene3D" id="3.40.50.1100">
    <property type="match status" value="2"/>
</dbReference>
<gene>
    <name evidence="6" type="ORF">ASZ90_007182</name>
</gene>
<accession>A0A0W8FQF9</accession>
<organism evidence="6">
    <name type="scientific">hydrocarbon metagenome</name>
    <dbReference type="NCBI Taxonomy" id="938273"/>
    <lineage>
        <taxon>unclassified sequences</taxon>
        <taxon>metagenomes</taxon>
        <taxon>ecological metagenomes</taxon>
    </lineage>
</organism>
<dbReference type="InterPro" id="IPR001926">
    <property type="entry name" value="TrpB-like_PALP"/>
</dbReference>
<keyword evidence="3" id="KW-0663">Pyridoxal phosphate</keyword>
<dbReference type="InterPro" id="IPR050147">
    <property type="entry name" value="Ser/Thr_Dehydratase"/>
</dbReference>
<dbReference type="Pfam" id="PF00291">
    <property type="entry name" value="PALP"/>
    <property type="match status" value="1"/>
</dbReference>
<dbReference type="GO" id="GO:0006565">
    <property type="term" value="P:L-serine catabolic process"/>
    <property type="evidence" value="ECO:0007669"/>
    <property type="project" value="TreeGrafter"/>
</dbReference>
<dbReference type="GO" id="GO:0003941">
    <property type="term" value="F:L-serine ammonia-lyase activity"/>
    <property type="evidence" value="ECO:0007669"/>
    <property type="project" value="TreeGrafter"/>
</dbReference>
<evidence type="ECO:0000256" key="3">
    <source>
        <dbReference type="ARBA" id="ARBA00022898"/>
    </source>
</evidence>